<evidence type="ECO:0000256" key="1">
    <source>
        <dbReference type="ARBA" id="ARBA00010748"/>
    </source>
</evidence>
<evidence type="ECO:0000313" key="7">
    <source>
        <dbReference type="Proteomes" id="UP000178885"/>
    </source>
</evidence>
<dbReference type="Gene3D" id="3.30.2320.80">
    <property type="match status" value="1"/>
</dbReference>
<evidence type="ECO:0000256" key="2">
    <source>
        <dbReference type="ARBA" id="ARBA00022596"/>
    </source>
</evidence>
<keyword evidence="2 5" id="KW-0533">Nickel</keyword>
<evidence type="ECO:0000256" key="4">
    <source>
        <dbReference type="ARBA" id="ARBA00022833"/>
    </source>
</evidence>
<dbReference type="Proteomes" id="UP000178885">
    <property type="component" value="Unassembled WGS sequence"/>
</dbReference>
<comment type="function">
    <text evidence="5">Involved in the maturation of [NiFe] hydrogenases. Required for nickel insertion into the metal center of the hydrogenase.</text>
</comment>
<protein>
    <recommendedName>
        <fullName evidence="5">Hydrogenase maturation factor HypA</fullName>
    </recommendedName>
</protein>
<keyword evidence="4 5" id="KW-0862">Zinc</keyword>
<dbReference type="HAMAP" id="MF_00213">
    <property type="entry name" value="HypA_HybF"/>
    <property type="match status" value="1"/>
</dbReference>
<dbReference type="PIRSF" id="PIRSF004761">
    <property type="entry name" value="Hydrgn_mat_HypA"/>
    <property type="match status" value="1"/>
</dbReference>
<dbReference type="GO" id="GO:0051604">
    <property type="term" value="P:protein maturation"/>
    <property type="evidence" value="ECO:0007669"/>
    <property type="project" value="InterPro"/>
</dbReference>
<feature type="binding site" evidence="5">
    <location>
        <position position="76"/>
    </location>
    <ligand>
        <name>Zn(2+)</name>
        <dbReference type="ChEBI" id="CHEBI:29105"/>
    </ligand>
</feature>
<dbReference type="AlphaFoldDB" id="A0A1F6TSE3"/>
<accession>A0A1F6TSE3</accession>
<feature type="binding site" evidence="5">
    <location>
        <position position="89"/>
    </location>
    <ligand>
        <name>Zn(2+)</name>
        <dbReference type="ChEBI" id="CHEBI:29105"/>
    </ligand>
</feature>
<proteinExistence type="inferred from homology"/>
<evidence type="ECO:0000256" key="5">
    <source>
        <dbReference type="HAMAP-Rule" id="MF_00213"/>
    </source>
</evidence>
<dbReference type="InterPro" id="IPR020538">
    <property type="entry name" value="Hydgase_Ni_incorp_HypA/HybF_CS"/>
</dbReference>
<evidence type="ECO:0000256" key="3">
    <source>
        <dbReference type="ARBA" id="ARBA00022723"/>
    </source>
</evidence>
<keyword evidence="3 5" id="KW-0479">Metal-binding</keyword>
<dbReference type="InterPro" id="IPR000688">
    <property type="entry name" value="HypA/HybF"/>
</dbReference>
<name>A0A1F6TSE3_9PROT</name>
<dbReference type="PANTHER" id="PTHR34535:SF3">
    <property type="entry name" value="HYDROGENASE MATURATION FACTOR HYPA"/>
    <property type="match status" value="1"/>
</dbReference>
<feature type="binding site" evidence="5">
    <location>
        <position position="92"/>
    </location>
    <ligand>
        <name>Zn(2+)</name>
        <dbReference type="ChEBI" id="CHEBI:29105"/>
    </ligand>
</feature>
<sequence length="124" mass="13150">MHELSVCQAMLREVARVAAGHDAAAVRRIVLRLGPLSGVEPDLLAEAFPLARAGTVADGAELVIERLPIRVRCDTCGAENEAAANRLLCSACGDWHTRLISGDELLLVCVELESNAECGMANAE</sequence>
<dbReference type="GO" id="GO:0016151">
    <property type="term" value="F:nickel cation binding"/>
    <property type="evidence" value="ECO:0007669"/>
    <property type="project" value="UniProtKB-UniRule"/>
</dbReference>
<reference evidence="6 7" key="1">
    <citation type="journal article" date="2016" name="Nat. Commun.">
        <title>Thousands of microbial genomes shed light on interconnected biogeochemical processes in an aquifer system.</title>
        <authorList>
            <person name="Anantharaman K."/>
            <person name="Brown C.T."/>
            <person name="Hug L.A."/>
            <person name="Sharon I."/>
            <person name="Castelle C.J."/>
            <person name="Probst A.J."/>
            <person name="Thomas B.C."/>
            <person name="Singh A."/>
            <person name="Wilkins M.J."/>
            <person name="Karaoz U."/>
            <person name="Brodie E.L."/>
            <person name="Williams K.H."/>
            <person name="Hubbard S.S."/>
            <person name="Banfield J.F."/>
        </authorList>
    </citation>
    <scope>NUCLEOTIDE SEQUENCE [LARGE SCALE GENOMIC DNA]</scope>
</reference>
<feature type="binding site" evidence="5">
    <location>
        <position position="73"/>
    </location>
    <ligand>
        <name>Zn(2+)</name>
        <dbReference type="ChEBI" id="CHEBI:29105"/>
    </ligand>
</feature>
<dbReference type="Pfam" id="PF01155">
    <property type="entry name" value="HypA"/>
    <property type="match status" value="1"/>
</dbReference>
<evidence type="ECO:0000313" key="6">
    <source>
        <dbReference type="EMBL" id="OGI48051.1"/>
    </source>
</evidence>
<dbReference type="GO" id="GO:0008270">
    <property type="term" value="F:zinc ion binding"/>
    <property type="evidence" value="ECO:0007669"/>
    <property type="project" value="UniProtKB-UniRule"/>
</dbReference>
<dbReference type="STRING" id="1817760.A2151_05335"/>
<organism evidence="6 7">
    <name type="scientific">Candidatus Muproteobacteria bacterium RBG_16_65_34</name>
    <dbReference type="NCBI Taxonomy" id="1817760"/>
    <lineage>
        <taxon>Bacteria</taxon>
        <taxon>Pseudomonadati</taxon>
        <taxon>Pseudomonadota</taxon>
        <taxon>Candidatus Muproteobacteria</taxon>
    </lineage>
</organism>
<dbReference type="EMBL" id="MFSU01000039">
    <property type="protein sequence ID" value="OGI48051.1"/>
    <property type="molecule type" value="Genomic_DNA"/>
</dbReference>
<feature type="binding site" evidence="5">
    <location>
        <position position="2"/>
    </location>
    <ligand>
        <name>Ni(2+)</name>
        <dbReference type="ChEBI" id="CHEBI:49786"/>
    </ligand>
</feature>
<dbReference type="PROSITE" id="PS01249">
    <property type="entry name" value="HYPA"/>
    <property type="match status" value="1"/>
</dbReference>
<gene>
    <name evidence="5" type="primary">hypA</name>
    <name evidence="6" type="ORF">A2151_05335</name>
</gene>
<dbReference type="PANTHER" id="PTHR34535">
    <property type="entry name" value="HYDROGENASE MATURATION FACTOR HYPA"/>
    <property type="match status" value="1"/>
</dbReference>
<comment type="caution">
    <text evidence="6">The sequence shown here is derived from an EMBL/GenBank/DDBJ whole genome shotgun (WGS) entry which is preliminary data.</text>
</comment>
<comment type="similarity">
    <text evidence="1 5">Belongs to the HypA/HybF family.</text>
</comment>